<gene>
    <name evidence="1" type="ORF">J437_LFUL010406</name>
</gene>
<dbReference type="AlphaFoldDB" id="A0A8K0K857"/>
<dbReference type="EMBL" id="KZ308468">
    <property type="protein sequence ID" value="KAG8230155.1"/>
    <property type="molecule type" value="Genomic_DNA"/>
</dbReference>
<evidence type="ECO:0000313" key="1">
    <source>
        <dbReference type="EMBL" id="KAG8230155.1"/>
    </source>
</evidence>
<comment type="caution">
    <text evidence="1">The sequence shown here is derived from an EMBL/GenBank/DDBJ whole genome shotgun (WGS) entry which is preliminary data.</text>
</comment>
<evidence type="ECO:0000313" key="2">
    <source>
        <dbReference type="Proteomes" id="UP000792457"/>
    </source>
</evidence>
<name>A0A8K0K857_LADFU</name>
<reference evidence="1" key="1">
    <citation type="submission" date="2013-04" db="EMBL/GenBank/DDBJ databases">
        <authorList>
            <person name="Qu J."/>
            <person name="Murali S.C."/>
            <person name="Bandaranaike D."/>
            <person name="Bellair M."/>
            <person name="Blankenburg K."/>
            <person name="Chao H."/>
            <person name="Dinh H."/>
            <person name="Doddapaneni H."/>
            <person name="Downs B."/>
            <person name="Dugan-Rocha S."/>
            <person name="Elkadiri S."/>
            <person name="Gnanaolivu R.D."/>
            <person name="Hernandez B."/>
            <person name="Javaid M."/>
            <person name="Jayaseelan J.C."/>
            <person name="Lee S."/>
            <person name="Li M."/>
            <person name="Ming W."/>
            <person name="Munidasa M."/>
            <person name="Muniz J."/>
            <person name="Nguyen L."/>
            <person name="Ongeri F."/>
            <person name="Osuji N."/>
            <person name="Pu L.-L."/>
            <person name="Puazo M."/>
            <person name="Qu C."/>
            <person name="Quiroz J."/>
            <person name="Raj R."/>
            <person name="Weissenberger G."/>
            <person name="Xin Y."/>
            <person name="Zou X."/>
            <person name="Han Y."/>
            <person name="Richards S."/>
            <person name="Worley K."/>
            <person name="Muzny D."/>
            <person name="Gibbs R."/>
        </authorList>
    </citation>
    <scope>NUCLEOTIDE SEQUENCE</scope>
    <source>
        <strain evidence="1">Sampled in the wild</strain>
    </source>
</reference>
<dbReference type="Proteomes" id="UP000792457">
    <property type="component" value="Unassembled WGS sequence"/>
</dbReference>
<proteinExistence type="predicted"/>
<protein>
    <submittedName>
        <fullName evidence="1">Uncharacterized protein</fullName>
    </submittedName>
</protein>
<organism evidence="1 2">
    <name type="scientific">Ladona fulva</name>
    <name type="common">Scarce chaser dragonfly</name>
    <name type="synonym">Libellula fulva</name>
    <dbReference type="NCBI Taxonomy" id="123851"/>
    <lineage>
        <taxon>Eukaryota</taxon>
        <taxon>Metazoa</taxon>
        <taxon>Ecdysozoa</taxon>
        <taxon>Arthropoda</taxon>
        <taxon>Hexapoda</taxon>
        <taxon>Insecta</taxon>
        <taxon>Pterygota</taxon>
        <taxon>Palaeoptera</taxon>
        <taxon>Odonata</taxon>
        <taxon>Epiprocta</taxon>
        <taxon>Anisoptera</taxon>
        <taxon>Libelluloidea</taxon>
        <taxon>Libellulidae</taxon>
        <taxon>Ladona</taxon>
    </lineage>
</organism>
<accession>A0A8K0K857</accession>
<keyword evidence="2" id="KW-1185">Reference proteome</keyword>
<sequence length="199" mass="22362">MQHLKAPPQTVPCRHRQMYDGHILQTQSLCAMKLEVEFACMEMDPTVLVQPQSVSILSLETFAPIQQDCKLCRKTLPASAWLCCATRTPSADVMHPLHAKQSLRDISTFANVSLSPLLKNVHPISFNLALGGTFSDSSLCLLRSLPFGCYDPFHVHQPLLSLLLGINNKLLLPSPAKTEMLNDVEYFHRFLKGTIFWLF</sequence>
<reference evidence="1" key="2">
    <citation type="submission" date="2017-10" db="EMBL/GenBank/DDBJ databases">
        <title>Ladona fulva Genome sequencing and assembly.</title>
        <authorList>
            <person name="Murali S."/>
            <person name="Richards S."/>
            <person name="Bandaranaike D."/>
            <person name="Bellair M."/>
            <person name="Blankenburg K."/>
            <person name="Chao H."/>
            <person name="Dinh H."/>
            <person name="Doddapaneni H."/>
            <person name="Dugan-Rocha S."/>
            <person name="Elkadiri S."/>
            <person name="Gnanaolivu R."/>
            <person name="Hernandez B."/>
            <person name="Skinner E."/>
            <person name="Javaid M."/>
            <person name="Lee S."/>
            <person name="Li M."/>
            <person name="Ming W."/>
            <person name="Munidasa M."/>
            <person name="Muniz J."/>
            <person name="Nguyen L."/>
            <person name="Hughes D."/>
            <person name="Osuji N."/>
            <person name="Pu L.-L."/>
            <person name="Puazo M."/>
            <person name="Qu C."/>
            <person name="Quiroz J."/>
            <person name="Raj R."/>
            <person name="Weissenberger G."/>
            <person name="Xin Y."/>
            <person name="Zou X."/>
            <person name="Han Y."/>
            <person name="Worley K."/>
            <person name="Muzny D."/>
            <person name="Gibbs R."/>
        </authorList>
    </citation>
    <scope>NUCLEOTIDE SEQUENCE</scope>
    <source>
        <strain evidence="1">Sampled in the wild</strain>
    </source>
</reference>